<accession>A0A1C7Z3Z5</accession>
<dbReference type="RefSeq" id="WP_065833996.1">
    <property type="nucleotide sequence ID" value="NZ_LGSI01000049.1"/>
</dbReference>
<dbReference type="Proteomes" id="UP000093104">
    <property type="component" value="Unassembled WGS sequence"/>
</dbReference>
<proteinExistence type="predicted"/>
<sequence length="786" mass="85459">MSNRSVASILAKLNERSQSNGWNAIVAYDKTCANTLLAQEYISRFSADSYLTPITAKVPSTQDEHEYVVDFVLDRPRLSFEKASVKFSTAKLVVKVVGGLHLTTREPLGKPEELISLAAYDTLGGPELRMGMSLNVLLGTVDIEGRIAFDLSKGTEITLTYSQDPDKRRLGGEFFRAYFEKLPDEQKIFVLNEIKSSEAQYLNPANVQIRTQSVALGAGDDEMDDGSGAILLFITMKGEDYGTFPEADAGLAYLIPDDAATPCTTAILLDNAFFMRKFVEEGFRLMTQSTEPCEIETTYTDPDAGFVASMSLVKGTRKGPGVIFSLPHIPSLRLGGLDTPMAEQDTSGQLAGSASFTLTFEGDAFTMEWTGQKPQDITIRTEGDVTHTFPLPAFWMWRRRYVFHIDEASNDMTWVPAPEGDQTYYKVTPGDYAGIVGVSEHFAEISSYVENLLCEQLQSCVDDFVSPLKNVDVFRLNSILFREHHVMRSVNAYLPGDVIIFGTTGADVSAFILSPVEPLSGPGEGVQFAVSPPTTGLEWDVALVPGSAGKPGIFDAETLIYTAPQAADIEGFFSRVKVTAKKGGYSSSALVTVVVRDISFNPLVAVCGVGERREMSARGRMPGTLEWSIAGPETGSDIVPSSLPEGDHTYIAPPQVDKPASLFTVEEVQVKQGAMIYSSYVLVIHRPAIGFITIKEDAELEEGQLQLQVDIGNGPVVGLNCTWTLKGSGNVDAATGLYTADPASPHRFSLITVEVEPPPGFPSAGAFIILPVPYVDWKTIKELPDK</sequence>
<gene>
    <name evidence="1" type="ORF">AFK24_15245</name>
</gene>
<evidence type="ECO:0000313" key="2">
    <source>
        <dbReference type="Proteomes" id="UP000093104"/>
    </source>
</evidence>
<dbReference type="EMBL" id="LGSI01000049">
    <property type="protein sequence ID" value="OCR24119.1"/>
    <property type="molecule type" value="Genomic_DNA"/>
</dbReference>
<dbReference type="AlphaFoldDB" id="A0A1C7Z3Z5"/>
<comment type="caution">
    <text evidence="1">The sequence shown here is derived from an EMBL/GenBank/DDBJ whole genome shotgun (WGS) entry which is preliminary data.</text>
</comment>
<reference evidence="1 2" key="1">
    <citation type="submission" date="2015-07" db="EMBL/GenBank/DDBJ databases">
        <title>Draft genome sequence of a diazotrophic, plant growth-promoting rhizobacterium of the Pseudomonas syringae complex.</title>
        <authorList>
            <person name="Patten C.L."/>
            <person name="Jeong H."/>
        </authorList>
    </citation>
    <scope>NUCLEOTIDE SEQUENCE [LARGE SCALE GENOMIC DNA]</scope>
    <source>
        <strain evidence="1 2">GR12-2</strain>
    </source>
</reference>
<name>A0A1C7Z3Z5_PSESX</name>
<organism evidence="1 2">
    <name type="scientific">Pseudomonas syringae</name>
    <dbReference type="NCBI Taxonomy" id="317"/>
    <lineage>
        <taxon>Bacteria</taxon>
        <taxon>Pseudomonadati</taxon>
        <taxon>Pseudomonadota</taxon>
        <taxon>Gammaproteobacteria</taxon>
        <taxon>Pseudomonadales</taxon>
        <taxon>Pseudomonadaceae</taxon>
        <taxon>Pseudomonas</taxon>
    </lineage>
</organism>
<dbReference type="OrthoDB" id="6458179at2"/>
<evidence type="ECO:0000313" key="1">
    <source>
        <dbReference type="EMBL" id="OCR24119.1"/>
    </source>
</evidence>
<protein>
    <recommendedName>
        <fullName evidence="3">Imidazoleglycerol-phosphate synthase</fullName>
    </recommendedName>
</protein>
<evidence type="ECO:0008006" key="3">
    <source>
        <dbReference type="Google" id="ProtNLM"/>
    </source>
</evidence>